<feature type="signal peptide" evidence="1">
    <location>
        <begin position="1"/>
        <end position="29"/>
    </location>
</feature>
<organism evidence="2 3">
    <name type="scientific">Massilia varians</name>
    <dbReference type="NCBI Taxonomy" id="457921"/>
    <lineage>
        <taxon>Bacteria</taxon>
        <taxon>Pseudomonadati</taxon>
        <taxon>Pseudomonadota</taxon>
        <taxon>Betaproteobacteria</taxon>
        <taxon>Burkholderiales</taxon>
        <taxon>Oxalobacteraceae</taxon>
        <taxon>Telluria group</taxon>
        <taxon>Massilia</taxon>
    </lineage>
</organism>
<evidence type="ECO:0000313" key="2">
    <source>
        <dbReference type="EMBL" id="BDT61413.1"/>
    </source>
</evidence>
<dbReference type="Proteomes" id="UP001163336">
    <property type="component" value="Chromosome"/>
</dbReference>
<sequence length="120" mass="13215">MTIPAEFPMRILPSLVLAAGLFASSAAWADPVPADKMDYVGDWQGKDMQLSLSKQGKVEYTRGRPNDQVNLSVDLKGFKGNNFEAGVAFVRTTFVVSKPPHREDGKWKMTVDGVELTRAD</sequence>
<dbReference type="EMBL" id="AP026966">
    <property type="protein sequence ID" value="BDT61413.1"/>
    <property type="molecule type" value="Genomic_DNA"/>
</dbReference>
<name>A0ABN6TL46_9BURK</name>
<accession>A0ABN6TL46</accession>
<protein>
    <recommendedName>
        <fullName evidence="4">Secreted protein</fullName>
    </recommendedName>
</protein>
<keyword evidence="1" id="KW-0732">Signal</keyword>
<evidence type="ECO:0008006" key="4">
    <source>
        <dbReference type="Google" id="ProtNLM"/>
    </source>
</evidence>
<keyword evidence="3" id="KW-1185">Reference proteome</keyword>
<reference evidence="2" key="1">
    <citation type="submission" date="2022-11" db="EMBL/GenBank/DDBJ databases">
        <title>Isolation and characterization of PLA-degrading bacterium Massilia sp. from Antarctic soil.</title>
        <authorList>
            <person name="Sato K."/>
            <person name="Gomez-Fuentes C."/>
            <person name="Ahmad S.A."/>
            <person name="Zulkharnain A."/>
        </authorList>
    </citation>
    <scope>NUCLEOTIDE SEQUENCE</scope>
    <source>
        <strain evidence="2">N-3</strain>
    </source>
</reference>
<evidence type="ECO:0000256" key="1">
    <source>
        <dbReference type="SAM" id="SignalP"/>
    </source>
</evidence>
<proteinExistence type="predicted"/>
<evidence type="ECO:0000313" key="3">
    <source>
        <dbReference type="Proteomes" id="UP001163336"/>
    </source>
</evidence>
<gene>
    <name evidence="2" type="ORF">MasN3_49070</name>
</gene>
<feature type="chain" id="PRO_5045313119" description="Secreted protein" evidence="1">
    <location>
        <begin position="30"/>
        <end position="120"/>
    </location>
</feature>